<evidence type="ECO:0000313" key="3">
    <source>
        <dbReference type="Proteomes" id="UP000644010"/>
    </source>
</evidence>
<dbReference type="Proteomes" id="UP000644010">
    <property type="component" value="Unassembled WGS sequence"/>
</dbReference>
<dbReference type="InterPro" id="IPR005151">
    <property type="entry name" value="Tail-specific_protease"/>
</dbReference>
<proteinExistence type="predicted"/>
<dbReference type="Pfam" id="PF03572">
    <property type="entry name" value="Peptidase_S41"/>
    <property type="match status" value="1"/>
</dbReference>
<comment type="caution">
    <text evidence="2">The sequence shown here is derived from an EMBL/GenBank/DDBJ whole genome shotgun (WGS) entry which is preliminary data.</text>
</comment>
<feature type="domain" description="Tail specific protease" evidence="1">
    <location>
        <begin position="234"/>
        <end position="379"/>
    </location>
</feature>
<dbReference type="SUPFAM" id="SSF52096">
    <property type="entry name" value="ClpP/crotonase"/>
    <property type="match status" value="1"/>
</dbReference>
<gene>
    <name evidence="2" type="ORF">H8S77_01420</name>
</gene>
<dbReference type="InterPro" id="IPR029045">
    <property type="entry name" value="ClpP/crotonase-like_dom_sf"/>
</dbReference>
<dbReference type="EMBL" id="JACOOI010000001">
    <property type="protein sequence ID" value="MBC5641549.1"/>
    <property type="molecule type" value="Genomic_DNA"/>
</dbReference>
<protein>
    <recommendedName>
        <fullName evidence="1">Tail specific protease domain-containing protein</fullName>
    </recommendedName>
</protein>
<accession>A0ABR7DVJ6</accession>
<dbReference type="Gene3D" id="3.90.226.10">
    <property type="entry name" value="2-enoyl-CoA Hydratase, Chain A, domain 1"/>
    <property type="match status" value="1"/>
</dbReference>
<organism evidence="2 3">
    <name type="scientific">Parabacteroides segnis</name>
    <dbReference type="NCBI Taxonomy" id="2763058"/>
    <lineage>
        <taxon>Bacteria</taxon>
        <taxon>Pseudomonadati</taxon>
        <taxon>Bacteroidota</taxon>
        <taxon>Bacteroidia</taxon>
        <taxon>Bacteroidales</taxon>
        <taxon>Tannerellaceae</taxon>
        <taxon>Parabacteroides</taxon>
    </lineage>
</organism>
<keyword evidence="3" id="KW-1185">Reference proteome</keyword>
<sequence length="447" mass="50684">MGNLIISILVCLSFIGCSDKDGLLSPTEMKEDIRFYFHMIRDIHPDPYQRYDSLTFVRLEAEMIESCSEPMAREDFGFRLMKTRKFLDGHVGVFDFFSLPGRYHFPSVEFQGDLMLLGNDTLLAVRDSFASYTALDVDSMIPWDQPSKIRNENMNLLLNLLLSPANKSTMTYTGVLKTANGTRDTLIYVDTRRVKKNPIYTQPYSSKFYPEDSIAVLYYNSCMIYGEEDVKHYEGYVNAFFDELKSKKIKTLFIDVTHNGGGSDGNNSVIINHLKADAFTSKVRMTGKRAGIEEYLKSDLVKKFFNENETTKNYWLETFGNPIMEKGVAVLEESAPARESGYEGNVFVIMGNRTYSAGADFCLSIKAFKAATLVGEKAGQYYPICGNAIRGTLPNSKVMYQIPSTEAFYEPETLFENGYICPDISYPLKEEMGVEDYKEILSFSSIP</sequence>
<reference evidence="2 3" key="1">
    <citation type="submission" date="2020-08" db="EMBL/GenBank/DDBJ databases">
        <title>Genome public.</title>
        <authorList>
            <person name="Liu C."/>
            <person name="Sun Q."/>
        </authorList>
    </citation>
    <scope>NUCLEOTIDE SEQUENCE [LARGE SCALE GENOMIC DNA]</scope>
    <source>
        <strain evidence="2 3">BX2</strain>
    </source>
</reference>
<evidence type="ECO:0000259" key="1">
    <source>
        <dbReference type="Pfam" id="PF03572"/>
    </source>
</evidence>
<evidence type="ECO:0000313" key="2">
    <source>
        <dbReference type="EMBL" id="MBC5641549.1"/>
    </source>
</evidence>
<dbReference type="RefSeq" id="WP_186958006.1">
    <property type="nucleotide sequence ID" value="NZ_JACOOI010000001.1"/>
</dbReference>
<name>A0ABR7DVJ6_9BACT</name>